<evidence type="ECO:0000313" key="4">
    <source>
        <dbReference type="Proteomes" id="UP000639772"/>
    </source>
</evidence>
<sequence length="70" mass="7601">MEKVQRLASMKLSILKLIQPLDLSTKLTASGPLRGWPFVQCGNNILPIAEKLTEGDAGGKRPSALKRDKA</sequence>
<dbReference type="EMBL" id="JADCNM010000010">
    <property type="protein sequence ID" value="KAG0464756.1"/>
    <property type="molecule type" value="Genomic_DNA"/>
</dbReference>
<evidence type="ECO:0000313" key="2">
    <source>
        <dbReference type="EMBL" id="KAG0464756.1"/>
    </source>
</evidence>
<organism evidence="1 3">
    <name type="scientific">Vanilla planifolia</name>
    <name type="common">Vanilla</name>
    <dbReference type="NCBI Taxonomy" id="51239"/>
    <lineage>
        <taxon>Eukaryota</taxon>
        <taxon>Viridiplantae</taxon>
        <taxon>Streptophyta</taxon>
        <taxon>Embryophyta</taxon>
        <taxon>Tracheophyta</taxon>
        <taxon>Spermatophyta</taxon>
        <taxon>Magnoliopsida</taxon>
        <taxon>Liliopsida</taxon>
        <taxon>Asparagales</taxon>
        <taxon>Orchidaceae</taxon>
        <taxon>Vanilloideae</taxon>
        <taxon>Vanilleae</taxon>
        <taxon>Vanilla</taxon>
    </lineage>
</organism>
<dbReference type="Proteomes" id="UP000639772">
    <property type="component" value="Chromosome 10"/>
</dbReference>
<proteinExistence type="predicted"/>
<accession>A0A835Q3F2</accession>
<evidence type="ECO:0000313" key="1">
    <source>
        <dbReference type="EMBL" id="KAG0463426.1"/>
    </source>
</evidence>
<keyword evidence="3" id="KW-1185">Reference proteome</keyword>
<reference evidence="3 4" key="1">
    <citation type="journal article" date="2020" name="Nat. Food">
        <title>A phased Vanilla planifolia genome enables genetic improvement of flavour and production.</title>
        <authorList>
            <person name="Hasing T."/>
            <person name="Tang H."/>
            <person name="Brym M."/>
            <person name="Khazi F."/>
            <person name="Huang T."/>
            <person name="Chambers A.H."/>
        </authorList>
    </citation>
    <scope>NUCLEOTIDE SEQUENCE [LARGE SCALE GENOMIC DNA]</scope>
    <source>
        <tissue evidence="1">Leaf</tissue>
    </source>
</reference>
<comment type="caution">
    <text evidence="1">The sequence shown here is derived from an EMBL/GenBank/DDBJ whole genome shotgun (WGS) entry which is preliminary data.</text>
</comment>
<dbReference type="EMBL" id="JADCNL010000010">
    <property type="protein sequence ID" value="KAG0463426.1"/>
    <property type="molecule type" value="Genomic_DNA"/>
</dbReference>
<dbReference type="AlphaFoldDB" id="A0A835Q3F2"/>
<evidence type="ECO:0000313" key="3">
    <source>
        <dbReference type="Proteomes" id="UP000636800"/>
    </source>
</evidence>
<gene>
    <name evidence="2" type="ORF">HPP92_018920</name>
    <name evidence="1" type="ORF">HPP92_019495</name>
</gene>
<protein>
    <submittedName>
        <fullName evidence="1">Uncharacterized protein</fullName>
    </submittedName>
</protein>
<name>A0A835Q3F2_VANPL</name>
<dbReference type="Proteomes" id="UP000636800">
    <property type="component" value="Chromosome 10"/>
</dbReference>